<dbReference type="HOGENOM" id="CLU_2107737_0_0_10"/>
<dbReference type="Pfam" id="PF01252">
    <property type="entry name" value="Peptidase_A8"/>
    <property type="match status" value="1"/>
</dbReference>
<evidence type="ECO:0000256" key="1">
    <source>
        <dbReference type="SAM" id="Phobius"/>
    </source>
</evidence>
<dbReference type="AlphaFoldDB" id="C7LJZ0"/>
<dbReference type="GO" id="GO:0006508">
    <property type="term" value="P:proteolysis"/>
    <property type="evidence" value="ECO:0007669"/>
    <property type="project" value="InterPro"/>
</dbReference>
<reference evidence="2 3" key="1">
    <citation type="journal article" date="2009" name="Proc. Natl. Acad. Sci. U.S.A.">
        <title>Convergent evolution of metabolic roles in bacterial co-symbionts of insects.</title>
        <authorList>
            <person name="McCutcheon J.P."/>
            <person name="McDonald B.R."/>
            <person name="Moran N.A."/>
        </authorList>
    </citation>
    <scope>NUCLEOTIDE SEQUENCE [LARGE SCALE GENOMIC DNA]</scope>
    <source>
        <strain evidence="2 3">SMDSEM</strain>
    </source>
</reference>
<organism evidence="2 3">
    <name type="scientific">Karelsulcia muelleri (strain SMDSEM)</name>
    <name type="common">Sulcia muelleri</name>
    <dbReference type="NCBI Taxonomy" id="595499"/>
    <lineage>
        <taxon>Bacteria</taxon>
        <taxon>Pseudomonadati</taxon>
        <taxon>Bacteroidota</taxon>
        <taxon>Flavobacteriia</taxon>
        <taxon>Flavobacteriales</taxon>
        <taxon>Candidatus Karelsulcia</taxon>
    </lineage>
</organism>
<evidence type="ECO:0000313" key="3">
    <source>
        <dbReference type="Proteomes" id="UP000008074"/>
    </source>
</evidence>
<sequence>MAGAISNLIDCLFYGIIFNKGVRFINHSWNFYEGISNIFYKKGYSFFLCGCVVDMFYVKLLKIKMPNYIPLFRNVELKFLNVIFNLADLFIFMGVIIFCLFKLFSPQAGFEPATP</sequence>
<keyword evidence="1" id="KW-0472">Membrane</keyword>
<keyword evidence="1" id="KW-0812">Transmembrane</keyword>
<dbReference type="InterPro" id="IPR001872">
    <property type="entry name" value="Peptidase_A8"/>
</dbReference>
<accession>C7LJZ0</accession>
<dbReference type="KEGG" id="sms:SMDSEM_020"/>
<dbReference type="EMBL" id="CP001605">
    <property type="protein sequence ID" value="ACU52752.1"/>
    <property type="molecule type" value="Genomic_DNA"/>
</dbReference>
<dbReference type="GO" id="GO:0004190">
    <property type="term" value="F:aspartic-type endopeptidase activity"/>
    <property type="evidence" value="ECO:0007669"/>
    <property type="project" value="InterPro"/>
</dbReference>
<protein>
    <submittedName>
        <fullName evidence="2">Putative signal peptidase</fullName>
    </submittedName>
</protein>
<dbReference type="STRING" id="595499.SMDSEM_020"/>
<dbReference type="Proteomes" id="UP000008074">
    <property type="component" value="Chromosome"/>
</dbReference>
<feature type="transmembrane region" description="Helical" evidence="1">
    <location>
        <begin position="43"/>
        <end position="61"/>
    </location>
</feature>
<feature type="transmembrane region" description="Helical" evidence="1">
    <location>
        <begin position="82"/>
        <end position="104"/>
    </location>
</feature>
<gene>
    <name evidence="2" type="ordered locus">SMDSEM_020</name>
</gene>
<proteinExistence type="predicted"/>
<keyword evidence="1" id="KW-1133">Transmembrane helix</keyword>
<name>C7LJZ0_KARMS</name>
<evidence type="ECO:0000313" key="2">
    <source>
        <dbReference type="EMBL" id="ACU52752.1"/>
    </source>
</evidence>
<dbReference type="GO" id="GO:0016020">
    <property type="term" value="C:membrane"/>
    <property type="evidence" value="ECO:0007669"/>
    <property type="project" value="InterPro"/>
</dbReference>